<keyword evidence="6" id="KW-0547">Nucleotide-binding</keyword>
<evidence type="ECO:0000256" key="9">
    <source>
        <dbReference type="ARBA" id="ARBA00023136"/>
    </source>
</evidence>
<evidence type="ECO:0000256" key="2">
    <source>
        <dbReference type="ARBA" id="ARBA00005417"/>
    </source>
</evidence>
<evidence type="ECO:0000256" key="3">
    <source>
        <dbReference type="ARBA" id="ARBA00022448"/>
    </source>
</evidence>
<organism evidence="11 12">
    <name type="scientific">Paenibacillus donghaensis</name>
    <dbReference type="NCBI Taxonomy" id="414771"/>
    <lineage>
        <taxon>Bacteria</taxon>
        <taxon>Bacillati</taxon>
        <taxon>Bacillota</taxon>
        <taxon>Bacilli</taxon>
        <taxon>Bacillales</taxon>
        <taxon>Paenibacillaceae</taxon>
        <taxon>Paenibacillus</taxon>
    </lineage>
</organism>
<keyword evidence="12" id="KW-1185">Reference proteome</keyword>
<name>A0A2Z2KE24_9BACL</name>
<evidence type="ECO:0000256" key="7">
    <source>
        <dbReference type="ARBA" id="ARBA00022840"/>
    </source>
</evidence>
<keyword evidence="3" id="KW-0813">Transport</keyword>
<feature type="domain" description="ABC transporter" evidence="10">
    <location>
        <begin position="8"/>
        <end position="238"/>
    </location>
</feature>
<dbReference type="PANTHER" id="PTHR43297">
    <property type="entry name" value="OLIGOPEPTIDE TRANSPORT ATP-BINDING PROTEIN APPD"/>
    <property type="match status" value="1"/>
</dbReference>
<keyword evidence="7 11" id="KW-0067">ATP-binding</keyword>
<dbReference type="SMART" id="SM00382">
    <property type="entry name" value="AAA"/>
    <property type="match status" value="1"/>
</dbReference>
<keyword evidence="4" id="KW-1003">Cell membrane</keyword>
<evidence type="ECO:0000256" key="8">
    <source>
        <dbReference type="ARBA" id="ARBA00022967"/>
    </source>
</evidence>
<dbReference type="SUPFAM" id="SSF52540">
    <property type="entry name" value="P-loop containing nucleoside triphosphate hydrolases"/>
    <property type="match status" value="1"/>
</dbReference>
<dbReference type="Proteomes" id="UP000249890">
    <property type="component" value="Chromosome"/>
</dbReference>
<dbReference type="GO" id="GO:0005524">
    <property type="term" value="F:ATP binding"/>
    <property type="evidence" value="ECO:0007669"/>
    <property type="project" value="UniProtKB-KW"/>
</dbReference>
<keyword evidence="5" id="KW-0997">Cell inner membrane</keyword>
<comment type="similarity">
    <text evidence="2">Belongs to the ABC transporter superfamily.</text>
</comment>
<comment type="subcellular location">
    <subcellularLocation>
        <location evidence="1">Cell membrane</location>
        <topology evidence="1">Peripheral membrane protein</topology>
    </subcellularLocation>
</comment>
<dbReference type="InterPro" id="IPR003593">
    <property type="entry name" value="AAA+_ATPase"/>
</dbReference>
<dbReference type="InterPro" id="IPR003439">
    <property type="entry name" value="ABC_transporter-like_ATP-bd"/>
</dbReference>
<reference evidence="11 12" key="1">
    <citation type="submission" date="2017-06" db="EMBL/GenBank/DDBJ databases">
        <title>Complete genome sequence of Paenibacillus donghaensis KCTC 13049T isolated from East Sea sediment, South Korea.</title>
        <authorList>
            <person name="Jung B.K."/>
            <person name="Hong S.-J."/>
            <person name="Shin J.-H."/>
        </authorList>
    </citation>
    <scope>NUCLEOTIDE SEQUENCE [LARGE SCALE GENOMIC DNA]</scope>
    <source>
        <strain evidence="11 12">KCTC 13049</strain>
    </source>
</reference>
<evidence type="ECO:0000313" key="12">
    <source>
        <dbReference type="Proteomes" id="UP000249890"/>
    </source>
</evidence>
<dbReference type="PROSITE" id="PS00211">
    <property type="entry name" value="ABC_TRANSPORTER_1"/>
    <property type="match status" value="1"/>
</dbReference>
<dbReference type="Gene3D" id="3.40.50.300">
    <property type="entry name" value="P-loop containing nucleotide triphosphate hydrolases"/>
    <property type="match status" value="1"/>
</dbReference>
<dbReference type="InterPro" id="IPR027417">
    <property type="entry name" value="P-loop_NTPase"/>
</dbReference>
<gene>
    <name evidence="11" type="ORF">B9T62_11535</name>
</gene>
<dbReference type="RefSeq" id="WP_087915371.1">
    <property type="nucleotide sequence ID" value="NZ_CP021780.1"/>
</dbReference>
<keyword evidence="9" id="KW-0472">Membrane</keyword>
<keyword evidence="8" id="KW-1278">Translocase</keyword>
<protein>
    <submittedName>
        <fullName evidence="11">Peptide ABC transporter ATP-binding protein</fullName>
    </submittedName>
</protein>
<sequence length="255" mass="27389">MISTSPILEIKGLSLATKSNKKLVNNVSFSLGKGESLGLVGESGSGKSLTLRSILGLLPRGVEQTGGVIKSDVSSAMVFQDPRGALDPLCPVVKQLAEVVYYRQKVSRKASRIVALELLEMLGLPDSLKKTDRYPSQLSGGQCQRVVIALALACKPGILLCDEPTTALDVTVQRQIIETITRLQNELGFAMVFVTHNLAIAAALCSELCVMKEGQIVEHGNTLSILQNPHNPYTQMLINSVLPLPELEGSGQPWS</sequence>
<evidence type="ECO:0000259" key="10">
    <source>
        <dbReference type="PROSITE" id="PS50893"/>
    </source>
</evidence>
<evidence type="ECO:0000256" key="1">
    <source>
        <dbReference type="ARBA" id="ARBA00004202"/>
    </source>
</evidence>
<dbReference type="GO" id="GO:0005886">
    <property type="term" value="C:plasma membrane"/>
    <property type="evidence" value="ECO:0007669"/>
    <property type="project" value="UniProtKB-SubCell"/>
</dbReference>
<dbReference type="InterPro" id="IPR050388">
    <property type="entry name" value="ABC_Ni/Peptide_Import"/>
</dbReference>
<dbReference type="AlphaFoldDB" id="A0A2Z2KE24"/>
<evidence type="ECO:0000256" key="4">
    <source>
        <dbReference type="ARBA" id="ARBA00022475"/>
    </source>
</evidence>
<dbReference type="GO" id="GO:0016887">
    <property type="term" value="F:ATP hydrolysis activity"/>
    <property type="evidence" value="ECO:0007669"/>
    <property type="project" value="InterPro"/>
</dbReference>
<dbReference type="KEGG" id="pdh:B9T62_11535"/>
<evidence type="ECO:0000256" key="6">
    <source>
        <dbReference type="ARBA" id="ARBA00022741"/>
    </source>
</evidence>
<dbReference type="InterPro" id="IPR017871">
    <property type="entry name" value="ABC_transporter-like_CS"/>
</dbReference>
<dbReference type="OrthoDB" id="9802264at2"/>
<dbReference type="Pfam" id="PF00005">
    <property type="entry name" value="ABC_tran"/>
    <property type="match status" value="1"/>
</dbReference>
<proteinExistence type="inferred from homology"/>
<dbReference type="CDD" id="cd03257">
    <property type="entry name" value="ABC_NikE_OppD_transporters"/>
    <property type="match status" value="1"/>
</dbReference>
<evidence type="ECO:0000256" key="5">
    <source>
        <dbReference type="ARBA" id="ARBA00022519"/>
    </source>
</evidence>
<dbReference type="PROSITE" id="PS50893">
    <property type="entry name" value="ABC_TRANSPORTER_2"/>
    <property type="match status" value="1"/>
</dbReference>
<dbReference type="EMBL" id="CP021780">
    <property type="protein sequence ID" value="ASA21360.1"/>
    <property type="molecule type" value="Genomic_DNA"/>
</dbReference>
<evidence type="ECO:0000313" key="11">
    <source>
        <dbReference type="EMBL" id="ASA21360.1"/>
    </source>
</evidence>
<dbReference type="PANTHER" id="PTHR43297:SF14">
    <property type="entry name" value="ATPASE AAA-TYPE CORE DOMAIN-CONTAINING PROTEIN"/>
    <property type="match status" value="1"/>
</dbReference>
<accession>A0A2Z2KE24</accession>